<dbReference type="InterPro" id="IPR003034">
    <property type="entry name" value="SAP_dom"/>
</dbReference>
<comment type="subcellular location">
    <subcellularLocation>
        <location evidence="1">Nucleus</location>
    </subcellularLocation>
</comment>
<name>A0A388KXX1_CHABU</name>
<dbReference type="PANTHER" id="PTHR12604">
    <property type="entry name" value="KU AUTOANTIGEN DNA HELICASE"/>
    <property type="match status" value="1"/>
</dbReference>
<dbReference type="GO" id="GO:0006303">
    <property type="term" value="P:double-strand break repair via nonhomologous end joining"/>
    <property type="evidence" value="ECO:0007669"/>
    <property type="project" value="EnsemblPlants"/>
</dbReference>
<dbReference type="SUPFAM" id="SSF68906">
    <property type="entry name" value="SAP domain"/>
    <property type="match status" value="1"/>
</dbReference>
<reference evidence="14 15" key="1">
    <citation type="journal article" date="2018" name="Cell">
        <title>The Chara Genome: Secondary Complexity and Implications for Plant Terrestrialization.</title>
        <authorList>
            <person name="Nishiyama T."/>
            <person name="Sakayama H."/>
            <person name="Vries J.D."/>
            <person name="Buschmann H."/>
            <person name="Saint-Marcoux D."/>
            <person name="Ullrich K.K."/>
            <person name="Haas F.B."/>
            <person name="Vanderstraeten L."/>
            <person name="Becker D."/>
            <person name="Lang D."/>
            <person name="Vosolsobe S."/>
            <person name="Rombauts S."/>
            <person name="Wilhelmsson P.K.I."/>
            <person name="Janitza P."/>
            <person name="Kern R."/>
            <person name="Heyl A."/>
            <person name="Rumpler F."/>
            <person name="Villalobos L.I.A.C."/>
            <person name="Clay J.M."/>
            <person name="Skokan R."/>
            <person name="Toyoda A."/>
            <person name="Suzuki Y."/>
            <person name="Kagoshima H."/>
            <person name="Schijlen E."/>
            <person name="Tajeshwar N."/>
            <person name="Catarino B."/>
            <person name="Hetherington A.J."/>
            <person name="Saltykova A."/>
            <person name="Bonnot C."/>
            <person name="Breuninger H."/>
            <person name="Symeonidi A."/>
            <person name="Radhakrishnan G.V."/>
            <person name="Van Nieuwerburgh F."/>
            <person name="Deforce D."/>
            <person name="Chang C."/>
            <person name="Karol K.G."/>
            <person name="Hedrich R."/>
            <person name="Ulvskov P."/>
            <person name="Glockner G."/>
            <person name="Delwiche C.F."/>
            <person name="Petrasek J."/>
            <person name="Van de Peer Y."/>
            <person name="Friml J."/>
            <person name="Beilby M."/>
            <person name="Dolan L."/>
            <person name="Kohara Y."/>
            <person name="Sugano S."/>
            <person name="Fujiyama A."/>
            <person name="Delaux P.-M."/>
            <person name="Quint M."/>
            <person name="TheiBen G."/>
            <person name="Hagemann M."/>
            <person name="Harholt J."/>
            <person name="Dunand C."/>
            <person name="Zachgo S."/>
            <person name="Langdale J."/>
            <person name="Maumus F."/>
            <person name="Straeten D.V.D."/>
            <person name="Gould S.B."/>
            <person name="Rensing S.A."/>
        </authorList>
    </citation>
    <scope>NUCLEOTIDE SEQUENCE [LARGE SCALE GENOMIC DNA]</scope>
    <source>
        <strain evidence="14 15">S276</strain>
    </source>
</reference>
<comment type="caution">
    <text evidence="14">The sequence shown here is derived from an EMBL/GenBank/DDBJ whole genome shotgun (WGS) entry which is preliminary data.</text>
</comment>
<dbReference type="InterPro" id="IPR006164">
    <property type="entry name" value="DNA_bd_Ku70/Ku80"/>
</dbReference>
<dbReference type="FunFam" id="2.40.290.10:FF:000001">
    <property type="entry name" value="X-ray repair cross complementing 6"/>
    <property type="match status" value="1"/>
</dbReference>
<dbReference type="AlphaFoldDB" id="A0A388KXX1"/>
<keyword evidence="9" id="KW-0233">DNA recombination</keyword>
<dbReference type="SMART" id="SM00513">
    <property type="entry name" value="SAP"/>
    <property type="match status" value="1"/>
</dbReference>
<keyword evidence="8" id="KW-0238">DNA-binding</keyword>
<dbReference type="SUPFAM" id="SSF100939">
    <property type="entry name" value="SPOC domain-like"/>
    <property type="match status" value="1"/>
</dbReference>
<dbReference type="InterPro" id="IPR006165">
    <property type="entry name" value="Ku70"/>
</dbReference>
<dbReference type="PROSITE" id="PS50800">
    <property type="entry name" value="SAP"/>
    <property type="match status" value="1"/>
</dbReference>
<gene>
    <name evidence="14" type="ORF">CBR_g19434</name>
</gene>
<dbReference type="GO" id="GO:0003690">
    <property type="term" value="F:double-stranded DNA binding"/>
    <property type="evidence" value="ECO:0007669"/>
    <property type="project" value="EnsemblPlants"/>
</dbReference>
<dbReference type="Gramene" id="GBG74920">
    <property type="protein sequence ID" value="GBG74920"/>
    <property type="gene ID" value="CBR_g19434"/>
</dbReference>
<dbReference type="GO" id="GO:0003684">
    <property type="term" value="F:damaged DNA binding"/>
    <property type="evidence" value="ECO:0007669"/>
    <property type="project" value="InterPro"/>
</dbReference>
<dbReference type="InterPro" id="IPR005161">
    <property type="entry name" value="Ku_N"/>
</dbReference>
<evidence type="ECO:0000259" key="13">
    <source>
        <dbReference type="PROSITE" id="PS50800"/>
    </source>
</evidence>
<dbReference type="Gene3D" id="4.10.970.10">
    <property type="entry name" value="Ku70, bridge and pillars"/>
    <property type="match status" value="1"/>
</dbReference>
<keyword evidence="4" id="KW-0227">DNA damage</keyword>
<sequence length="626" mass="69558">MDWEEHGDNPFEDDDEEVDTDHQESAGGKQLIVYLVDCCPDMFLEPEDSAHATYFDMALQAIVADLKYRVLASDKDQAGVCFFNTREKKNIQEWDGVYVLHEVGPLSVQLIQNVRAASREFEHKIGSWNASFGSSAAKNPLQHGLWTAQSLLQSLSMKKAVKRVLLFTNDDDPFGGVGSAAVASDKTKMTVQRANDMQGLGISIELFPMNRPGEEFNVGLFYRDMVKVDDEDEKSGYMVVATQRFEDLLYQVKKKTYSKRVLRQLKFNICHGVEIAVSMYAMLREAKPPKHELVRARDNLPVKTETANICNDTGAIMPSASKKFYKYGDEKVVFTQKELTEVKSLMSGRPVMKLLGFKPLACLKDYHNLRPSVFIYPDESAVSGSTRVFIALHKPMLRLGRFAVCVTPSHLYEPLLVALVAQEEVVDEAGQLTPPGMQMIYLPYCDDIRYPEKISADGDKPSARAADDQISRAMTMIQKLNLTDFSMQGIHNPGLQRHYAVLEACALQEDTVSDFKDDTLPNEKGFAKPSAVAAITAFKDEVYGPNHDAEEAEAAAKAGAGAQKRKAAAEAAATQAASYDWGQLAKAGKFKSLTVVELKFYLAAHGLSQVGKKDVLIQRILDHLKV</sequence>
<evidence type="ECO:0000256" key="10">
    <source>
        <dbReference type="ARBA" id="ARBA00023204"/>
    </source>
</evidence>
<evidence type="ECO:0000256" key="12">
    <source>
        <dbReference type="SAM" id="MobiDB-lite"/>
    </source>
</evidence>
<evidence type="ECO:0000256" key="2">
    <source>
        <dbReference type="ARBA" id="ARBA00005240"/>
    </source>
</evidence>
<dbReference type="GO" id="GO:0003678">
    <property type="term" value="F:DNA helicase activity"/>
    <property type="evidence" value="ECO:0007669"/>
    <property type="project" value="InterPro"/>
</dbReference>
<accession>A0A388KXX1</accession>
<dbReference type="Gene3D" id="1.10.1600.10">
    <property type="match status" value="1"/>
</dbReference>
<dbReference type="Gene3D" id="2.40.290.10">
    <property type="match status" value="1"/>
</dbReference>
<evidence type="ECO:0000256" key="11">
    <source>
        <dbReference type="ARBA" id="ARBA00023242"/>
    </source>
</evidence>
<dbReference type="STRING" id="69332.A0A388KXX1"/>
<dbReference type="OMA" id="FWANVKH"/>
<dbReference type="Gene3D" id="1.10.720.30">
    <property type="entry name" value="SAP domain"/>
    <property type="match status" value="1"/>
</dbReference>
<evidence type="ECO:0000256" key="7">
    <source>
        <dbReference type="ARBA" id="ARBA00022840"/>
    </source>
</evidence>
<dbReference type="GO" id="GO:0009408">
    <property type="term" value="P:response to heat"/>
    <property type="evidence" value="ECO:0007669"/>
    <property type="project" value="EnsemblPlants"/>
</dbReference>
<dbReference type="Pfam" id="PF02735">
    <property type="entry name" value="Ku"/>
    <property type="match status" value="1"/>
</dbReference>
<evidence type="ECO:0000313" key="15">
    <source>
        <dbReference type="Proteomes" id="UP000265515"/>
    </source>
</evidence>
<protein>
    <recommendedName>
        <fullName evidence="13">SAP domain-containing protein</fullName>
    </recommendedName>
</protein>
<dbReference type="Gene3D" id="3.40.50.410">
    <property type="entry name" value="von Willebrand factor, type A domain"/>
    <property type="match status" value="1"/>
</dbReference>
<evidence type="ECO:0000313" key="14">
    <source>
        <dbReference type="EMBL" id="GBG74920.1"/>
    </source>
</evidence>
<dbReference type="PIRSF" id="PIRSF003033">
    <property type="entry name" value="Ku70"/>
    <property type="match status" value="1"/>
</dbReference>
<dbReference type="GO" id="GO:0042162">
    <property type="term" value="F:telomeric DNA binding"/>
    <property type="evidence" value="ECO:0007669"/>
    <property type="project" value="InterPro"/>
</dbReference>
<evidence type="ECO:0000256" key="9">
    <source>
        <dbReference type="ARBA" id="ARBA00023172"/>
    </source>
</evidence>
<dbReference type="CDD" id="cd00788">
    <property type="entry name" value="KU70"/>
    <property type="match status" value="1"/>
</dbReference>
<evidence type="ECO:0000256" key="1">
    <source>
        <dbReference type="ARBA" id="ARBA00004123"/>
    </source>
</evidence>
<dbReference type="InterPro" id="IPR036465">
    <property type="entry name" value="vWFA_dom_sf"/>
</dbReference>
<dbReference type="GO" id="GO:0005524">
    <property type="term" value="F:ATP binding"/>
    <property type="evidence" value="ECO:0007669"/>
    <property type="project" value="UniProtKB-KW"/>
</dbReference>
<keyword evidence="11" id="KW-0539">Nucleus</keyword>
<dbReference type="SUPFAM" id="SSF53300">
    <property type="entry name" value="vWA-like"/>
    <property type="match status" value="1"/>
</dbReference>
<feature type="region of interest" description="Disordered" evidence="12">
    <location>
        <begin position="1"/>
        <end position="25"/>
    </location>
</feature>
<dbReference type="PANTHER" id="PTHR12604:SF2">
    <property type="entry name" value="X-RAY REPAIR CROSS-COMPLEMENTING PROTEIN 6"/>
    <property type="match status" value="1"/>
</dbReference>
<keyword evidence="6" id="KW-0347">Helicase</keyword>
<evidence type="ECO:0000256" key="8">
    <source>
        <dbReference type="ARBA" id="ARBA00023125"/>
    </source>
</evidence>
<dbReference type="EMBL" id="BFEA01000213">
    <property type="protein sequence ID" value="GBG74920.1"/>
    <property type="molecule type" value="Genomic_DNA"/>
</dbReference>
<dbReference type="NCBIfam" id="TIGR00578">
    <property type="entry name" value="ku70"/>
    <property type="match status" value="1"/>
</dbReference>
<dbReference type="InterPro" id="IPR047087">
    <property type="entry name" value="KU70_core_dom"/>
</dbReference>
<dbReference type="InterPro" id="IPR016194">
    <property type="entry name" value="SPOC-like_C_dom_sf"/>
</dbReference>
<evidence type="ECO:0000256" key="3">
    <source>
        <dbReference type="ARBA" id="ARBA00022741"/>
    </source>
</evidence>
<dbReference type="SMART" id="SM00559">
    <property type="entry name" value="Ku78"/>
    <property type="match status" value="1"/>
</dbReference>
<feature type="compositionally biased region" description="Acidic residues" evidence="12">
    <location>
        <begin position="10"/>
        <end position="19"/>
    </location>
</feature>
<keyword evidence="5" id="KW-0378">Hydrolase</keyword>
<dbReference type="Pfam" id="PF03731">
    <property type="entry name" value="Ku_N"/>
    <property type="match status" value="1"/>
</dbReference>
<evidence type="ECO:0000256" key="6">
    <source>
        <dbReference type="ARBA" id="ARBA00022806"/>
    </source>
</evidence>
<dbReference type="Proteomes" id="UP000265515">
    <property type="component" value="Unassembled WGS sequence"/>
</dbReference>
<keyword evidence="10" id="KW-0234">DNA repair</keyword>
<dbReference type="InterPro" id="IPR036361">
    <property type="entry name" value="SAP_dom_sf"/>
</dbReference>
<proteinExistence type="inferred from homology"/>
<feature type="domain" description="SAP" evidence="13">
    <location>
        <begin position="590"/>
        <end position="624"/>
    </location>
</feature>
<organism evidence="14 15">
    <name type="scientific">Chara braunii</name>
    <name type="common">Braun's stonewort</name>
    <dbReference type="NCBI Taxonomy" id="69332"/>
    <lineage>
        <taxon>Eukaryota</taxon>
        <taxon>Viridiplantae</taxon>
        <taxon>Streptophyta</taxon>
        <taxon>Charophyceae</taxon>
        <taxon>Charales</taxon>
        <taxon>Characeae</taxon>
        <taxon>Chara</taxon>
    </lineage>
</organism>
<dbReference type="OrthoDB" id="3249161at2759"/>
<dbReference type="GO" id="GO:0006310">
    <property type="term" value="P:DNA recombination"/>
    <property type="evidence" value="ECO:0007669"/>
    <property type="project" value="UniProtKB-KW"/>
</dbReference>
<evidence type="ECO:0000256" key="4">
    <source>
        <dbReference type="ARBA" id="ARBA00022763"/>
    </source>
</evidence>
<dbReference type="Pfam" id="PF02037">
    <property type="entry name" value="SAP"/>
    <property type="match status" value="1"/>
</dbReference>
<dbReference type="InterPro" id="IPR005160">
    <property type="entry name" value="Ku_C"/>
</dbReference>
<dbReference type="GO" id="GO:0043564">
    <property type="term" value="C:Ku70:Ku80 complex"/>
    <property type="evidence" value="ECO:0007669"/>
    <property type="project" value="InterPro"/>
</dbReference>
<dbReference type="GO" id="GO:0000723">
    <property type="term" value="P:telomere maintenance"/>
    <property type="evidence" value="ECO:0007669"/>
    <property type="project" value="EnsemblPlants"/>
</dbReference>
<keyword evidence="3" id="KW-0547">Nucleotide-binding</keyword>
<evidence type="ECO:0000256" key="5">
    <source>
        <dbReference type="ARBA" id="ARBA00022801"/>
    </source>
</evidence>
<dbReference type="GO" id="GO:0016787">
    <property type="term" value="F:hydrolase activity"/>
    <property type="evidence" value="ECO:0007669"/>
    <property type="project" value="UniProtKB-KW"/>
</dbReference>
<keyword evidence="15" id="KW-1185">Reference proteome</keyword>
<keyword evidence="7" id="KW-0067">ATP-binding</keyword>
<dbReference type="InterPro" id="IPR027388">
    <property type="entry name" value="Ku70_bridge/pillars_dom_sf"/>
</dbReference>
<comment type="similarity">
    <text evidence="2">Belongs to the ku70 family.</text>
</comment>
<dbReference type="Pfam" id="PF03730">
    <property type="entry name" value="Ku_C"/>
    <property type="match status" value="1"/>
</dbReference>